<evidence type="ECO:0000313" key="1">
    <source>
        <dbReference type="EMBL" id="AHH93296.1"/>
    </source>
</evidence>
<organism evidence="1 2">
    <name type="scientific">Fusobacterium animalis 7_1</name>
    <dbReference type="NCBI Taxonomy" id="457405"/>
    <lineage>
        <taxon>Bacteria</taxon>
        <taxon>Fusobacteriati</taxon>
        <taxon>Fusobacteriota</taxon>
        <taxon>Fusobacteriia</taxon>
        <taxon>Fusobacteriales</taxon>
        <taxon>Fusobacteriaceae</taxon>
        <taxon>Fusobacterium</taxon>
    </lineage>
</organism>
<dbReference type="AlphaFoldDB" id="A0A140NT45"/>
<dbReference type="Proteomes" id="UP000002799">
    <property type="component" value="Chromosome"/>
</dbReference>
<dbReference type="HOGENOM" id="CLU_2180025_0_0_0"/>
<accession>A0A140NT45</accession>
<dbReference type="KEGG" id="fne:FSDG_02457"/>
<protein>
    <submittedName>
        <fullName evidence="1">Uncharacterized protein</fullName>
    </submittedName>
</protein>
<dbReference type="RefSeq" id="WP_016361179.1">
    <property type="nucleotide sequence ID" value="NZ_AKBT01000001.1"/>
</dbReference>
<sequence>MDNVILLSKHKTNIKIISRVEGKWEKGKYIPDSEIEKIIKGVYMPISSDTLKYYPQGEITLKDMELFTKEKLKEGDIAILREEEFKIIEITDFDYLADIKSYILKRSTKDD</sequence>
<reference evidence="1 2" key="1">
    <citation type="submission" date="2013-11" db="EMBL/GenBank/DDBJ databases">
        <title>The Genome Sequence of Fusobacterium sp. 7_1.</title>
        <authorList>
            <consortium name="The Broad Institute Genome Sequencing Platform"/>
            <person name="Earl A."/>
            <person name="Ward D."/>
            <person name="Feldgarden M."/>
            <person name="Gevers D."/>
            <person name="Strauss J."/>
            <person name="Ambrose C.E."/>
            <person name="Allen-Vercoe E."/>
            <person name="Walker B."/>
            <person name="Young S.K."/>
            <person name="Zeng Q."/>
            <person name="Gargeya S."/>
            <person name="Fitzgerald M."/>
            <person name="Haas B."/>
            <person name="Abouelleil A."/>
            <person name="Alvarado L."/>
            <person name="Arachchi H.M."/>
            <person name="Berlin A.M."/>
            <person name="Chapman S.B."/>
            <person name="Goldberg J."/>
            <person name="Griggs A."/>
            <person name="Gujja S."/>
            <person name="Hansen M."/>
            <person name="Howarth C."/>
            <person name="Imamovic A."/>
            <person name="Larimer J."/>
            <person name="McCowen C."/>
            <person name="Montmayeur A."/>
            <person name="Murphy C."/>
            <person name="Neiman D."/>
            <person name="Pearson M."/>
            <person name="Priest M."/>
            <person name="Roberts A."/>
            <person name="Saif S."/>
            <person name="Shea T."/>
            <person name="Sisk P."/>
            <person name="Sykes S."/>
            <person name="Wortman J."/>
            <person name="Nusbaum C."/>
            <person name="Birren B."/>
        </authorList>
    </citation>
    <scope>NUCLEOTIDE SEQUENCE [LARGE SCALE GENOMIC DNA]</scope>
    <source>
        <strain evidence="1 2">7_1</strain>
    </source>
</reference>
<dbReference type="GeneID" id="79810372"/>
<gene>
    <name evidence="1" type="ORF">FSDG_02457</name>
</gene>
<name>A0A140NT45_9FUSO</name>
<dbReference type="EMBL" id="CP007062">
    <property type="protein sequence ID" value="AHH93296.1"/>
    <property type="molecule type" value="Genomic_DNA"/>
</dbReference>
<proteinExistence type="predicted"/>
<evidence type="ECO:0000313" key="2">
    <source>
        <dbReference type="Proteomes" id="UP000002799"/>
    </source>
</evidence>